<keyword evidence="4 9" id="KW-1133">Transmembrane helix</keyword>
<dbReference type="AlphaFoldDB" id="A0AA39FDL4"/>
<name>A0AA39FDL4_MICHY</name>
<dbReference type="Pfam" id="PF07885">
    <property type="entry name" value="Ion_trans_2"/>
    <property type="match status" value="2"/>
</dbReference>
<keyword evidence="7 8" id="KW-0407">Ion channel</keyword>
<gene>
    <name evidence="12" type="ORF">PV327_004913</name>
</gene>
<reference evidence="12" key="2">
    <citation type="submission" date="2023-03" db="EMBL/GenBank/DDBJ databases">
        <authorList>
            <person name="Inwood S.N."/>
            <person name="Skelly J.G."/>
            <person name="Guhlin J."/>
            <person name="Harrop T.W.R."/>
            <person name="Goldson S.G."/>
            <person name="Dearden P.K."/>
        </authorList>
    </citation>
    <scope>NUCLEOTIDE SEQUENCE</scope>
    <source>
        <strain evidence="12">Lincoln</strain>
        <tissue evidence="12">Whole body</tissue>
    </source>
</reference>
<comment type="caution">
    <text evidence="12">The sequence shown here is derived from an EMBL/GenBank/DDBJ whole genome shotgun (WGS) entry which is preliminary data.</text>
</comment>
<evidence type="ECO:0000256" key="5">
    <source>
        <dbReference type="ARBA" id="ARBA00023065"/>
    </source>
</evidence>
<comment type="subcellular location">
    <subcellularLocation>
        <location evidence="1">Membrane</location>
        <topology evidence="1">Multi-pass membrane protein</topology>
    </subcellularLocation>
</comment>
<feature type="domain" description="Potassium channel" evidence="11">
    <location>
        <begin position="248"/>
        <end position="305"/>
    </location>
</feature>
<evidence type="ECO:0000256" key="2">
    <source>
        <dbReference type="ARBA" id="ARBA00022448"/>
    </source>
</evidence>
<dbReference type="PANTHER" id="PTHR11003">
    <property type="entry name" value="POTASSIUM CHANNEL, SUBFAMILY K"/>
    <property type="match status" value="1"/>
</dbReference>
<dbReference type="PRINTS" id="PR01333">
    <property type="entry name" value="2POREKCHANEL"/>
</dbReference>
<dbReference type="SUPFAM" id="SSF81324">
    <property type="entry name" value="Voltage-gated potassium channels"/>
    <property type="match status" value="2"/>
</dbReference>
<feature type="domain" description="Potassium channel" evidence="11">
    <location>
        <begin position="450"/>
        <end position="531"/>
    </location>
</feature>
<dbReference type="Proteomes" id="UP001168972">
    <property type="component" value="Unassembled WGS sequence"/>
</dbReference>
<evidence type="ECO:0000313" key="12">
    <source>
        <dbReference type="EMBL" id="KAK0167526.1"/>
    </source>
</evidence>
<evidence type="ECO:0000256" key="7">
    <source>
        <dbReference type="ARBA" id="ARBA00023303"/>
    </source>
</evidence>
<feature type="transmembrane region" description="Helical" evidence="9">
    <location>
        <begin position="283"/>
        <end position="305"/>
    </location>
</feature>
<evidence type="ECO:0008006" key="14">
    <source>
        <dbReference type="Google" id="ProtNLM"/>
    </source>
</evidence>
<dbReference type="Pfam" id="PF01103">
    <property type="entry name" value="Omp85"/>
    <property type="match status" value="1"/>
</dbReference>
<keyword evidence="13" id="KW-1185">Reference proteome</keyword>
<dbReference type="InterPro" id="IPR003280">
    <property type="entry name" value="2pore_dom_K_chnl"/>
</dbReference>
<dbReference type="InterPro" id="IPR013099">
    <property type="entry name" value="K_chnl_dom"/>
</dbReference>
<dbReference type="GO" id="GO:0005886">
    <property type="term" value="C:plasma membrane"/>
    <property type="evidence" value="ECO:0007669"/>
    <property type="project" value="TreeGrafter"/>
</dbReference>
<accession>A0AA39FDL4</accession>
<dbReference type="InterPro" id="IPR000184">
    <property type="entry name" value="Bac_surfAg_D15"/>
</dbReference>
<reference evidence="12" key="1">
    <citation type="journal article" date="2023" name="bioRxiv">
        <title>Scaffold-level genome assemblies of two parasitoid biocontrol wasps reveal the parthenogenesis mechanism and an associated novel virus.</title>
        <authorList>
            <person name="Inwood S."/>
            <person name="Skelly J."/>
            <person name="Guhlin J."/>
            <person name="Harrop T."/>
            <person name="Goldson S."/>
            <person name="Dearden P."/>
        </authorList>
    </citation>
    <scope>NUCLEOTIDE SEQUENCE</scope>
    <source>
        <strain evidence="12">Lincoln</strain>
        <tissue evidence="12">Whole body</tissue>
    </source>
</reference>
<feature type="transmembrane region" description="Helical" evidence="9">
    <location>
        <begin position="250"/>
        <end position="271"/>
    </location>
</feature>
<dbReference type="GO" id="GO:0022841">
    <property type="term" value="F:potassium ion leak channel activity"/>
    <property type="evidence" value="ECO:0007669"/>
    <property type="project" value="TreeGrafter"/>
</dbReference>
<keyword evidence="2 8" id="KW-0813">Transport</keyword>
<protein>
    <recommendedName>
        <fullName evidence="14">Potassium channel subfamily K member 18</fullName>
    </recommendedName>
</protein>
<dbReference type="Gene3D" id="1.10.287.70">
    <property type="match status" value="1"/>
</dbReference>
<feature type="domain" description="Bacterial surface antigen (D15)" evidence="10">
    <location>
        <begin position="625"/>
        <end position="941"/>
    </location>
</feature>
<feature type="transmembrane region" description="Helical" evidence="9">
    <location>
        <begin position="473"/>
        <end position="492"/>
    </location>
</feature>
<evidence type="ECO:0000256" key="8">
    <source>
        <dbReference type="RuleBase" id="RU003857"/>
    </source>
</evidence>
<dbReference type="GO" id="GO:0019867">
    <property type="term" value="C:outer membrane"/>
    <property type="evidence" value="ECO:0007669"/>
    <property type="project" value="InterPro"/>
</dbReference>
<evidence type="ECO:0000256" key="1">
    <source>
        <dbReference type="ARBA" id="ARBA00004141"/>
    </source>
</evidence>
<evidence type="ECO:0000259" key="10">
    <source>
        <dbReference type="Pfam" id="PF01103"/>
    </source>
</evidence>
<feature type="transmembrane region" description="Helical" evidence="9">
    <location>
        <begin position="504"/>
        <end position="527"/>
    </location>
</feature>
<keyword evidence="3 8" id="KW-0812">Transmembrane</keyword>
<feature type="transmembrane region" description="Helical" evidence="9">
    <location>
        <begin position="442"/>
        <end position="461"/>
    </location>
</feature>
<keyword evidence="5 8" id="KW-0406">Ion transport</keyword>
<dbReference type="EMBL" id="JAQQBR010001832">
    <property type="protein sequence ID" value="KAK0167526.1"/>
    <property type="molecule type" value="Genomic_DNA"/>
</dbReference>
<feature type="transmembrane region" description="Helical" evidence="9">
    <location>
        <begin position="81"/>
        <end position="106"/>
    </location>
</feature>
<comment type="similarity">
    <text evidence="8">Belongs to the two pore domain potassium channel (TC 1.A.1.8) family.</text>
</comment>
<dbReference type="GO" id="GO:0030322">
    <property type="term" value="P:stabilization of membrane potential"/>
    <property type="evidence" value="ECO:0007669"/>
    <property type="project" value="TreeGrafter"/>
</dbReference>
<proteinExistence type="inferred from homology"/>
<evidence type="ECO:0000256" key="3">
    <source>
        <dbReference type="ARBA" id="ARBA00022692"/>
    </source>
</evidence>
<evidence type="ECO:0000313" key="13">
    <source>
        <dbReference type="Proteomes" id="UP001168972"/>
    </source>
</evidence>
<sequence length="945" mass="104029">MMMQISASDYYQRTPRSCSARRESQLTAAASTTAITSTSSNITGNNTTTENSFRISTTVKASELWCCCCNCTTARTAKAPGFLACFGVCVLVFGYTLLGAFAFMALEGGFKTESSSDVIRMSNPSGSIIKNAEKQSNSGKTSFNVPSKADATLSPAILPTEYETDNIARELRVSTVERLWSITEDLNVLYKDNWTRLAEREILDFQDKMTHNLNRDRSSTFSVYSGTIQRSSRGHERYKDSRATISDRRWTFGGSLLYSLTLITTIGYGSVAPRTVWGRVITIVYALAGIPLMLVYLSTVGDVFARTFRRLYGRVCHRGNDCNKKRKSTNGQFFVPSPQMPSLMEKSYDRYDNHIETTKLAPSNFYSSKDTSCDELGVRATGGTILLDRDGLESNLYLHSTSSTNALQDTNLEKRHLHPCSQMALIPPSVGYGTDTICVVRIPISLCLFIILLYVCGGAFIFHRLEGWSLLESSYFCFTSLGTIGFGDLVPTGKNSSTKLMEELSLCICSLYILIGMGLIAMCFNLMQEEVVRVVRVFGRTCGTTGQLTTATLGTAAQRIKTKLETLGCFKQIGVTIDTSKGPDATPDGVEVTFNVREMSRLSGGINTMVGNNEGSLLIQAKAPNIFGRGERLQMEYSYGSKSTTNINISAIKPFVDNWLHKVFTASVFSTTTDVPWSGYKETDHGILLDLAVIPGTLKQNFQYEVVYRDIIAAKNASLRIREQCGPSLKSLLRHICSIDKRDDTIFPTSGNLVQFTSELAGLGGDIGFMKYELMLQSNWTPHEFLSFQLGAQAGFLSGISNDMQINIADNFFLGGPMNLRGFARRGCGPHEEGNALGGNTFWAAALHLYTPLPFRPGKNSFGDLFRLHGFINGGNLGNVMCLKDCDYTECLKIFTDNVRLSAGGGIAMRIGGMARIELNLIIPLLMARGDVTQQYQFGIGVHYL</sequence>
<dbReference type="GO" id="GO:0015271">
    <property type="term" value="F:outward rectifier potassium channel activity"/>
    <property type="evidence" value="ECO:0007669"/>
    <property type="project" value="TreeGrafter"/>
</dbReference>
<evidence type="ECO:0000256" key="6">
    <source>
        <dbReference type="ARBA" id="ARBA00023136"/>
    </source>
</evidence>
<keyword evidence="6 9" id="KW-0472">Membrane</keyword>
<evidence type="ECO:0000256" key="4">
    <source>
        <dbReference type="ARBA" id="ARBA00022989"/>
    </source>
</evidence>
<dbReference type="PANTHER" id="PTHR11003:SF325">
    <property type="entry name" value="POTASSIUM CHANNEL DOMAIN-CONTAINING PROTEIN"/>
    <property type="match status" value="1"/>
</dbReference>
<organism evidence="12 13">
    <name type="scientific">Microctonus hyperodae</name>
    <name type="common">Parasitoid wasp</name>
    <dbReference type="NCBI Taxonomy" id="165561"/>
    <lineage>
        <taxon>Eukaryota</taxon>
        <taxon>Metazoa</taxon>
        <taxon>Ecdysozoa</taxon>
        <taxon>Arthropoda</taxon>
        <taxon>Hexapoda</taxon>
        <taxon>Insecta</taxon>
        <taxon>Pterygota</taxon>
        <taxon>Neoptera</taxon>
        <taxon>Endopterygota</taxon>
        <taxon>Hymenoptera</taxon>
        <taxon>Apocrita</taxon>
        <taxon>Ichneumonoidea</taxon>
        <taxon>Braconidae</taxon>
        <taxon>Euphorinae</taxon>
        <taxon>Microctonus</taxon>
    </lineage>
</organism>
<dbReference type="Gene3D" id="2.40.160.50">
    <property type="entry name" value="membrane protein fhac: a member of the omp85/tpsb transporter family"/>
    <property type="match status" value="1"/>
</dbReference>
<evidence type="ECO:0000256" key="9">
    <source>
        <dbReference type="SAM" id="Phobius"/>
    </source>
</evidence>
<evidence type="ECO:0000259" key="11">
    <source>
        <dbReference type="Pfam" id="PF07885"/>
    </source>
</evidence>